<dbReference type="Gene3D" id="3.40.50.300">
    <property type="entry name" value="P-loop containing nucleotide triphosphate hydrolases"/>
    <property type="match status" value="1"/>
</dbReference>
<dbReference type="Pfam" id="PF09037">
    <property type="entry name" value="Sulphotransf"/>
    <property type="match status" value="1"/>
</dbReference>
<sequence length="280" mass="30923">MTAPIFIKDVWPDPHFKKIGEHFDLCSRAQLAEDRKALAAELSSLTSFYVICFTNRCGSNHLAQCLASDGRLLQAGEVLNEEAVINNALKHGFTSFDQYLTWLIRTQKGAHGVFGLKASAGQLLGLYNQGILELLGPRLKLIHSFRREVMAQAVSLFIASKTKRWTSTQTAQAGEDAVKYNSIELMAIANSICHQNALLTLLFNVMQLDAVKVPYDKLVEEPEKVVRRLGRQLGVPQLRLVSTNLAYQKQADALNDRLLMQLAADHSLGGTGAPPPMPEP</sequence>
<keyword evidence="3" id="KW-1185">Reference proteome</keyword>
<dbReference type="RefSeq" id="WP_341397968.1">
    <property type="nucleotide sequence ID" value="NZ_JBBUTI010000003.1"/>
</dbReference>
<gene>
    <name evidence="2" type="ORF">AACH00_04920</name>
</gene>
<dbReference type="InterPro" id="IPR024628">
    <property type="entry name" value="Sulfotransferase_Stf0_dom"/>
</dbReference>
<feature type="domain" description="Sulphotransferase Stf0" evidence="1">
    <location>
        <begin position="49"/>
        <end position="256"/>
    </location>
</feature>
<organism evidence="2 3">
    <name type="scientific">Ideonella margarita</name>
    <dbReference type="NCBI Taxonomy" id="2984191"/>
    <lineage>
        <taxon>Bacteria</taxon>
        <taxon>Pseudomonadati</taxon>
        <taxon>Pseudomonadota</taxon>
        <taxon>Betaproteobacteria</taxon>
        <taxon>Burkholderiales</taxon>
        <taxon>Sphaerotilaceae</taxon>
        <taxon>Ideonella</taxon>
    </lineage>
</organism>
<dbReference type="EMBL" id="JBBUTI010000003">
    <property type="protein sequence ID" value="MEK8045685.1"/>
    <property type="molecule type" value="Genomic_DNA"/>
</dbReference>
<dbReference type="SUPFAM" id="SSF52540">
    <property type="entry name" value="P-loop containing nucleoside triphosphate hydrolases"/>
    <property type="match status" value="1"/>
</dbReference>
<name>A0ABU9C1F8_9BURK</name>
<evidence type="ECO:0000259" key="1">
    <source>
        <dbReference type="Pfam" id="PF09037"/>
    </source>
</evidence>
<dbReference type="Proteomes" id="UP001379945">
    <property type="component" value="Unassembled WGS sequence"/>
</dbReference>
<dbReference type="InterPro" id="IPR027417">
    <property type="entry name" value="P-loop_NTPase"/>
</dbReference>
<accession>A0ABU9C1F8</accession>
<evidence type="ECO:0000313" key="3">
    <source>
        <dbReference type="Proteomes" id="UP001379945"/>
    </source>
</evidence>
<reference evidence="2 3" key="1">
    <citation type="submission" date="2024-04" db="EMBL/GenBank/DDBJ databases">
        <title>Novel species of the genus Ideonella isolated from streams.</title>
        <authorList>
            <person name="Lu H."/>
        </authorList>
    </citation>
    <scope>NUCLEOTIDE SEQUENCE [LARGE SCALE GENOMIC DNA]</scope>
    <source>
        <strain evidence="2 3">LYT19W</strain>
    </source>
</reference>
<evidence type="ECO:0000313" key="2">
    <source>
        <dbReference type="EMBL" id="MEK8045685.1"/>
    </source>
</evidence>
<proteinExistence type="predicted"/>
<comment type="caution">
    <text evidence="2">The sequence shown here is derived from an EMBL/GenBank/DDBJ whole genome shotgun (WGS) entry which is preliminary data.</text>
</comment>
<protein>
    <submittedName>
        <fullName evidence="2">Stf0 family sulfotransferase</fullName>
    </submittedName>
</protein>